<name>A0A645DPK6_9ZZZZ</name>
<keyword evidence="1" id="KW-0812">Transmembrane</keyword>
<evidence type="ECO:0000259" key="2">
    <source>
        <dbReference type="PROSITE" id="PS50093"/>
    </source>
</evidence>
<dbReference type="SMART" id="SM00089">
    <property type="entry name" value="PKD"/>
    <property type="match status" value="2"/>
</dbReference>
<accession>A0A645DPK6</accession>
<dbReference type="Gene3D" id="2.60.40.10">
    <property type="entry name" value="Immunoglobulins"/>
    <property type="match status" value="2"/>
</dbReference>
<feature type="domain" description="PKD" evidence="2">
    <location>
        <begin position="162"/>
        <end position="241"/>
    </location>
</feature>
<dbReference type="InterPro" id="IPR000601">
    <property type="entry name" value="PKD_dom"/>
</dbReference>
<dbReference type="PROSITE" id="PS50093">
    <property type="entry name" value="PKD"/>
    <property type="match status" value="2"/>
</dbReference>
<reference evidence="3" key="1">
    <citation type="submission" date="2019-08" db="EMBL/GenBank/DDBJ databases">
        <authorList>
            <person name="Kucharzyk K."/>
            <person name="Murdoch R.W."/>
            <person name="Higgins S."/>
            <person name="Loffler F."/>
        </authorList>
    </citation>
    <scope>NUCLEOTIDE SEQUENCE</scope>
</reference>
<dbReference type="EMBL" id="VSSQ01038162">
    <property type="protein sequence ID" value="MPM91048.1"/>
    <property type="molecule type" value="Genomic_DNA"/>
</dbReference>
<sequence>MNLSSLLAKLFSIYLLTENRSSNSQNKNCKIEQKIGVYTLSKLKFEGMKKVFCTLILAFLILSLTAASVSALSFVDFSANPRSGPEPLDVQFTGTYTGPGTPQWSWKFGDGGTSTLQNPSHIYANPGKYSVTLTVKAVSSNGYITQTVTKGYYITVGNTLPPVAAFSANPVSGNAPLSVQFTDASTGAPTKWFWSFGDRTFSTQQNPPHTYTRAGKYTVSLTATNANGGDIETKYGLITVS</sequence>
<protein>
    <recommendedName>
        <fullName evidence="2">PKD domain-containing protein</fullName>
    </recommendedName>
</protein>
<dbReference type="Pfam" id="PF18911">
    <property type="entry name" value="PKD_4"/>
    <property type="match status" value="2"/>
</dbReference>
<feature type="transmembrane region" description="Helical" evidence="1">
    <location>
        <begin position="51"/>
        <end position="75"/>
    </location>
</feature>
<dbReference type="InterPro" id="IPR013783">
    <property type="entry name" value="Ig-like_fold"/>
</dbReference>
<dbReference type="SUPFAM" id="SSF49299">
    <property type="entry name" value="PKD domain"/>
    <property type="match status" value="2"/>
</dbReference>
<feature type="domain" description="PKD" evidence="2">
    <location>
        <begin position="73"/>
        <end position="135"/>
    </location>
</feature>
<dbReference type="PANTHER" id="PTHR36842:SF1">
    <property type="entry name" value="PROTEIN TOLB"/>
    <property type="match status" value="1"/>
</dbReference>
<evidence type="ECO:0000256" key="1">
    <source>
        <dbReference type="SAM" id="Phobius"/>
    </source>
</evidence>
<keyword evidence="1" id="KW-0472">Membrane</keyword>
<dbReference type="FunFam" id="2.60.40.10:FF:000270">
    <property type="entry name" value="Cell surface protein"/>
    <property type="match status" value="1"/>
</dbReference>
<dbReference type="PANTHER" id="PTHR36842">
    <property type="entry name" value="PROTEIN TOLB HOMOLOG"/>
    <property type="match status" value="1"/>
</dbReference>
<gene>
    <name evidence="3" type="ORF">SDC9_138173</name>
</gene>
<dbReference type="InterPro" id="IPR022409">
    <property type="entry name" value="PKD/Chitinase_dom"/>
</dbReference>
<dbReference type="AlphaFoldDB" id="A0A645DPK6"/>
<keyword evidence="1" id="KW-1133">Transmembrane helix</keyword>
<proteinExistence type="predicted"/>
<evidence type="ECO:0000313" key="3">
    <source>
        <dbReference type="EMBL" id="MPM91048.1"/>
    </source>
</evidence>
<comment type="caution">
    <text evidence="3">The sequence shown here is derived from an EMBL/GenBank/DDBJ whole genome shotgun (WGS) entry which is preliminary data.</text>
</comment>
<organism evidence="3">
    <name type="scientific">bioreactor metagenome</name>
    <dbReference type="NCBI Taxonomy" id="1076179"/>
    <lineage>
        <taxon>unclassified sequences</taxon>
        <taxon>metagenomes</taxon>
        <taxon>ecological metagenomes</taxon>
    </lineage>
</organism>
<dbReference type="CDD" id="cd00146">
    <property type="entry name" value="PKD"/>
    <property type="match status" value="2"/>
</dbReference>
<dbReference type="InterPro" id="IPR035986">
    <property type="entry name" value="PKD_dom_sf"/>
</dbReference>